<organism evidence="3 4">
    <name type="scientific">Actinoallomurus vinaceus</name>
    <dbReference type="NCBI Taxonomy" id="1080074"/>
    <lineage>
        <taxon>Bacteria</taxon>
        <taxon>Bacillati</taxon>
        <taxon>Actinomycetota</taxon>
        <taxon>Actinomycetes</taxon>
        <taxon>Streptosporangiales</taxon>
        <taxon>Thermomonosporaceae</taxon>
        <taxon>Actinoallomurus</taxon>
    </lineage>
</organism>
<gene>
    <name evidence="3" type="ORF">GCM10023196_027300</name>
</gene>
<comment type="caution">
    <text evidence="3">The sequence shown here is derived from an EMBL/GenBank/DDBJ whole genome shotgun (WGS) entry which is preliminary data.</text>
</comment>
<feature type="region of interest" description="Disordered" evidence="1">
    <location>
        <begin position="1"/>
        <end position="24"/>
    </location>
</feature>
<protein>
    <submittedName>
        <fullName evidence="3">Uncharacterized protein</fullName>
    </submittedName>
</protein>
<keyword evidence="2" id="KW-1133">Transmembrane helix</keyword>
<accession>A0ABP8U8D3</accession>
<sequence length="261" mass="27544">MSEMGYEDDEQGQGSRGRRAARGSAGGSKRNLLIIGGAAVAVILVVAVVAVVAMGGGDGKKPQAAAAVKVLPKVYVNTPPNSQVKKLSDRNKDKRPLNQNEVFGDDDKTVSHGKYSFTLAGADIAGDCKTATWGQQLQADLQKYGCTQIARGAYVSNDKQYVGQFIALNLETLDGAEQIIRDLDPGSSAGFVSPLTVKGTTNFSGGFSAAYSQPFGHYVVISWVEKAGGAQPQTMNELLDASIAIERADDFVWERLVLAGG</sequence>
<dbReference type="Proteomes" id="UP001501442">
    <property type="component" value="Unassembled WGS sequence"/>
</dbReference>
<dbReference type="RefSeq" id="WP_345431105.1">
    <property type="nucleotide sequence ID" value="NZ_BAABHK010000003.1"/>
</dbReference>
<evidence type="ECO:0000313" key="3">
    <source>
        <dbReference type="EMBL" id="GAA4624971.1"/>
    </source>
</evidence>
<name>A0ABP8U8D3_9ACTN</name>
<evidence type="ECO:0000256" key="2">
    <source>
        <dbReference type="SAM" id="Phobius"/>
    </source>
</evidence>
<keyword evidence="2" id="KW-0812">Transmembrane</keyword>
<evidence type="ECO:0000313" key="4">
    <source>
        <dbReference type="Proteomes" id="UP001501442"/>
    </source>
</evidence>
<dbReference type="EMBL" id="BAABHK010000003">
    <property type="protein sequence ID" value="GAA4624971.1"/>
    <property type="molecule type" value="Genomic_DNA"/>
</dbReference>
<keyword evidence="4" id="KW-1185">Reference proteome</keyword>
<feature type="region of interest" description="Disordered" evidence="1">
    <location>
        <begin position="81"/>
        <end position="105"/>
    </location>
</feature>
<evidence type="ECO:0000256" key="1">
    <source>
        <dbReference type="SAM" id="MobiDB-lite"/>
    </source>
</evidence>
<feature type="transmembrane region" description="Helical" evidence="2">
    <location>
        <begin position="32"/>
        <end position="53"/>
    </location>
</feature>
<feature type="compositionally biased region" description="Acidic residues" evidence="1">
    <location>
        <begin position="1"/>
        <end position="11"/>
    </location>
</feature>
<reference evidence="4" key="1">
    <citation type="journal article" date="2019" name="Int. J. Syst. Evol. Microbiol.">
        <title>The Global Catalogue of Microorganisms (GCM) 10K type strain sequencing project: providing services to taxonomists for standard genome sequencing and annotation.</title>
        <authorList>
            <consortium name="The Broad Institute Genomics Platform"/>
            <consortium name="The Broad Institute Genome Sequencing Center for Infectious Disease"/>
            <person name="Wu L."/>
            <person name="Ma J."/>
        </authorList>
    </citation>
    <scope>NUCLEOTIDE SEQUENCE [LARGE SCALE GENOMIC DNA]</scope>
    <source>
        <strain evidence="4">JCM 17939</strain>
    </source>
</reference>
<feature type="compositionally biased region" description="Basic and acidic residues" evidence="1">
    <location>
        <begin position="86"/>
        <end position="96"/>
    </location>
</feature>
<proteinExistence type="predicted"/>
<keyword evidence="2" id="KW-0472">Membrane</keyword>